<gene>
    <name evidence="2" type="primary">apaG</name>
    <name evidence="2" type="ORF">ACG0Z6_10930</name>
</gene>
<accession>A0ABW7FWR6</accession>
<evidence type="ECO:0000313" key="2">
    <source>
        <dbReference type="EMBL" id="MFG6448748.1"/>
    </source>
</evidence>
<evidence type="ECO:0000313" key="3">
    <source>
        <dbReference type="Proteomes" id="UP001606099"/>
    </source>
</evidence>
<dbReference type="Gene3D" id="2.60.40.1470">
    <property type="entry name" value="ApaG domain"/>
    <property type="match status" value="1"/>
</dbReference>
<dbReference type="EMBL" id="JBIGHZ010000004">
    <property type="protein sequence ID" value="MFG6448748.1"/>
    <property type="molecule type" value="Genomic_DNA"/>
</dbReference>
<name>A0ABW7FWR6_9BURK</name>
<sequence>MSKPHLHCQVRVEPYDDASDPANHQHAYTYTITIENRGDVAAQVVARHWTITDSQGQVQEVRGLAVVGHQPLLQPGERFEYSSWAQIATPQGSMQGRYLCVTDQAEVFWAEVPEFLLAQASSLH</sequence>
<evidence type="ECO:0000259" key="1">
    <source>
        <dbReference type="PROSITE" id="PS51087"/>
    </source>
</evidence>
<feature type="domain" description="ApaG" evidence="1">
    <location>
        <begin position="1"/>
        <end position="124"/>
    </location>
</feature>
<dbReference type="PANTHER" id="PTHR14289:SF16">
    <property type="entry name" value="POLYMERASE DELTA-INTERACTING PROTEIN 2"/>
    <property type="match status" value="1"/>
</dbReference>
<protein>
    <submittedName>
        <fullName evidence="2">Co2+/Mg2+ efflux protein ApaG</fullName>
    </submittedName>
</protein>
<dbReference type="InterPro" id="IPR036767">
    <property type="entry name" value="ApaG_sf"/>
</dbReference>
<dbReference type="Pfam" id="PF04379">
    <property type="entry name" value="DUF525"/>
    <property type="match status" value="1"/>
</dbReference>
<dbReference type="PROSITE" id="PS51087">
    <property type="entry name" value="APAG"/>
    <property type="match status" value="1"/>
</dbReference>
<comment type="caution">
    <text evidence="2">The sequence shown here is derived from an EMBL/GenBank/DDBJ whole genome shotgun (WGS) entry which is preliminary data.</text>
</comment>
<dbReference type="SUPFAM" id="SSF110069">
    <property type="entry name" value="ApaG-like"/>
    <property type="match status" value="1"/>
</dbReference>
<dbReference type="NCBIfam" id="NF003967">
    <property type="entry name" value="PRK05461.1"/>
    <property type="match status" value="1"/>
</dbReference>
<keyword evidence="3" id="KW-1185">Reference proteome</keyword>
<dbReference type="Proteomes" id="UP001606099">
    <property type="component" value="Unassembled WGS sequence"/>
</dbReference>
<dbReference type="PANTHER" id="PTHR14289">
    <property type="entry name" value="F-BOX ONLY PROTEIN 3"/>
    <property type="match status" value="1"/>
</dbReference>
<proteinExistence type="predicted"/>
<organism evidence="2 3">
    <name type="scientific">Roseateles rivi</name>
    <dbReference type="NCBI Taxonomy" id="3299028"/>
    <lineage>
        <taxon>Bacteria</taxon>
        <taxon>Pseudomonadati</taxon>
        <taxon>Pseudomonadota</taxon>
        <taxon>Betaproteobacteria</taxon>
        <taxon>Burkholderiales</taxon>
        <taxon>Sphaerotilaceae</taxon>
        <taxon>Roseateles</taxon>
    </lineage>
</organism>
<dbReference type="RefSeq" id="WP_394461276.1">
    <property type="nucleotide sequence ID" value="NZ_JBIGHZ010000004.1"/>
</dbReference>
<reference evidence="2 3" key="1">
    <citation type="submission" date="2024-08" db="EMBL/GenBank/DDBJ databases">
        <authorList>
            <person name="Lu H."/>
        </authorList>
    </citation>
    <scope>NUCLEOTIDE SEQUENCE [LARGE SCALE GENOMIC DNA]</scope>
    <source>
        <strain evidence="2 3">BYS180W</strain>
    </source>
</reference>
<dbReference type="InterPro" id="IPR007474">
    <property type="entry name" value="ApaG_domain"/>
</dbReference>